<keyword evidence="2" id="KW-1185">Reference proteome</keyword>
<dbReference type="EMBL" id="PJQM01004803">
    <property type="protein sequence ID" value="RCH83267.1"/>
    <property type="molecule type" value="Genomic_DNA"/>
</dbReference>
<evidence type="ECO:0000313" key="1">
    <source>
        <dbReference type="EMBL" id="RCH83267.1"/>
    </source>
</evidence>
<proteinExistence type="predicted"/>
<accession>A0A367J009</accession>
<name>A0A367J009_RHIST</name>
<sequence>MELVMTQLQEKQAELGTHYAYLGKGFEKTIRPWALVFCKDMEPLETALHQTEAEQRMWLDMIRICRVETAHQLRAVLCGIHIQPKDEAEHVDILRWIEKEKNGQPPSVIVVADMFDFLLRNTGNTESLRYLTIK</sequence>
<protein>
    <submittedName>
        <fullName evidence="1">Uncharacterized protein</fullName>
    </submittedName>
</protein>
<dbReference type="OrthoDB" id="2378114at2759"/>
<gene>
    <name evidence="1" type="ORF">CU098_009134</name>
</gene>
<organism evidence="1 2">
    <name type="scientific">Rhizopus stolonifer</name>
    <name type="common">Rhizopus nigricans</name>
    <dbReference type="NCBI Taxonomy" id="4846"/>
    <lineage>
        <taxon>Eukaryota</taxon>
        <taxon>Fungi</taxon>
        <taxon>Fungi incertae sedis</taxon>
        <taxon>Mucoromycota</taxon>
        <taxon>Mucoromycotina</taxon>
        <taxon>Mucoromycetes</taxon>
        <taxon>Mucorales</taxon>
        <taxon>Mucorineae</taxon>
        <taxon>Rhizopodaceae</taxon>
        <taxon>Rhizopus</taxon>
    </lineage>
</organism>
<evidence type="ECO:0000313" key="2">
    <source>
        <dbReference type="Proteomes" id="UP000253551"/>
    </source>
</evidence>
<dbReference type="Proteomes" id="UP000253551">
    <property type="component" value="Unassembled WGS sequence"/>
</dbReference>
<reference evidence="1 2" key="1">
    <citation type="journal article" date="2018" name="G3 (Bethesda)">
        <title>Phylogenetic and Phylogenomic Definition of Rhizopus Species.</title>
        <authorList>
            <person name="Gryganskyi A.P."/>
            <person name="Golan J."/>
            <person name="Dolatabadi S."/>
            <person name="Mondo S."/>
            <person name="Robb S."/>
            <person name="Idnurm A."/>
            <person name="Muszewska A."/>
            <person name="Steczkiewicz K."/>
            <person name="Masonjones S."/>
            <person name="Liao H.L."/>
            <person name="Gajdeczka M.T."/>
            <person name="Anike F."/>
            <person name="Vuek A."/>
            <person name="Anishchenko I.M."/>
            <person name="Voigt K."/>
            <person name="de Hoog G.S."/>
            <person name="Smith M.E."/>
            <person name="Heitman J."/>
            <person name="Vilgalys R."/>
            <person name="Stajich J.E."/>
        </authorList>
    </citation>
    <scope>NUCLEOTIDE SEQUENCE [LARGE SCALE GENOMIC DNA]</scope>
    <source>
        <strain evidence="1 2">LSU 92-RS-03</strain>
    </source>
</reference>
<comment type="caution">
    <text evidence="1">The sequence shown here is derived from an EMBL/GenBank/DDBJ whole genome shotgun (WGS) entry which is preliminary data.</text>
</comment>
<dbReference type="AlphaFoldDB" id="A0A367J009"/>